<dbReference type="OrthoDB" id="9770545at2"/>
<dbReference type="GO" id="GO:0050043">
    <property type="term" value="F:lactate racemase activity"/>
    <property type="evidence" value="ECO:0007669"/>
    <property type="project" value="InterPro"/>
</dbReference>
<dbReference type="PANTHER" id="PTHR33171">
    <property type="entry name" value="LAR_N DOMAIN-CONTAINING PROTEIN"/>
    <property type="match status" value="1"/>
</dbReference>
<dbReference type="InterPro" id="IPR048068">
    <property type="entry name" value="LarA-like"/>
</dbReference>
<dbReference type="eggNOG" id="COG3875">
    <property type="taxonomic scope" value="Bacteria"/>
</dbReference>
<dbReference type="InterPro" id="IPR043166">
    <property type="entry name" value="LarA-like_C"/>
</dbReference>
<name>A7NNF3_ROSCS</name>
<protein>
    <recommendedName>
        <fullName evidence="1">LarA-like N-terminal domain-containing protein</fullName>
    </recommendedName>
</protein>
<dbReference type="AlphaFoldDB" id="A7NNF3"/>
<keyword evidence="3" id="KW-1185">Reference proteome</keyword>
<reference evidence="2 3" key="1">
    <citation type="submission" date="2007-08" db="EMBL/GenBank/DDBJ databases">
        <title>Complete sequence of Roseiflexus castenholzii DSM 13941.</title>
        <authorList>
            <consortium name="US DOE Joint Genome Institute"/>
            <person name="Copeland A."/>
            <person name="Lucas S."/>
            <person name="Lapidus A."/>
            <person name="Barry K."/>
            <person name="Glavina del Rio T."/>
            <person name="Dalin E."/>
            <person name="Tice H."/>
            <person name="Pitluck S."/>
            <person name="Thompson L.S."/>
            <person name="Brettin T."/>
            <person name="Bruce D."/>
            <person name="Detter J.C."/>
            <person name="Han C."/>
            <person name="Tapia R."/>
            <person name="Schmutz J."/>
            <person name="Larimer F."/>
            <person name="Land M."/>
            <person name="Hauser L."/>
            <person name="Kyrpides N."/>
            <person name="Mikhailova N."/>
            <person name="Bryant D.A."/>
            <person name="Hanada S."/>
            <person name="Tsukatani Y."/>
            <person name="Richardson P."/>
        </authorList>
    </citation>
    <scope>NUCLEOTIDE SEQUENCE [LARGE SCALE GENOMIC DNA]</scope>
    <source>
        <strain evidence="3">DSM 13941 / HLO8</strain>
    </source>
</reference>
<dbReference type="Proteomes" id="UP000000263">
    <property type="component" value="Chromosome"/>
</dbReference>
<accession>A7NNF3</accession>
<dbReference type="PANTHER" id="PTHR33171:SF17">
    <property type="entry name" value="LARA-LIKE N-TERMINAL DOMAIN-CONTAINING PROTEIN"/>
    <property type="match status" value="1"/>
</dbReference>
<evidence type="ECO:0000313" key="2">
    <source>
        <dbReference type="EMBL" id="ABU59086.1"/>
    </source>
</evidence>
<sequence length="413" mass="45234">MDVDVAAIIHKGMASLDADGKRVLLIVPDGTRTVPLPLLFRHIHAALASRVAALDVLIALGTHQPMTTAQIDRHLGVVPKEWETTFRGVRVFNHRWDDPDTFVSVGVIPASEIETLSNGMLAVPVDVQINRMALEYDCLLICGPVFPHEVVGFSGGNKYLFPGISGREVIDVSHWLGALITSYAIIGVPGVTPVRRLIDRAAALVPTPKHCIAVVVSPENGQIGGIFTGSPEEAWQAAARLSAQMHIRYVDRPFQQVMSVVPPMYRDMWTAAKGMYKVEPVVADGGEVIIYAPHITEFSVTHGATLAAIGYHVRDYFVRQWDRFQHYPWGVLAHSTHLSGVGEYDPLHGERPRIRVTLATGISAERCVAHNVGYRDPATIDPAAWSGREAEGVLLVPKAGEMLYRLRHAGVQE</sequence>
<dbReference type="InterPro" id="IPR018657">
    <property type="entry name" value="LarA-like_N"/>
</dbReference>
<proteinExistence type="predicted"/>
<dbReference type="STRING" id="383372.Rcas_3031"/>
<evidence type="ECO:0000259" key="1">
    <source>
        <dbReference type="Pfam" id="PF09861"/>
    </source>
</evidence>
<dbReference type="EMBL" id="CP000804">
    <property type="protein sequence ID" value="ABU59086.1"/>
    <property type="molecule type" value="Genomic_DNA"/>
</dbReference>
<organism evidence="2 3">
    <name type="scientific">Roseiflexus castenholzii (strain DSM 13941 / HLO8)</name>
    <dbReference type="NCBI Taxonomy" id="383372"/>
    <lineage>
        <taxon>Bacteria</taxon>
        <taxon>Bacillati</taxon>
        <taxon>Chloroflexota</taxon>
        <taxon>Chloroflexia</taxon>
        <taxon>Chloroflexales</taxon>
        <taxon>Roseiflexineae</taxon>
        <taxon>Roseiflexaceae</taxon>
        <taxon>Roseiflexus</taxon>
    </lineage>
</organism>
<dbReference type="KEGG" id="rca:Rcas_3031"/>
<evidence type="ECO:0000313" key="3">
    <source>
        <dbReference type="Proteomes" id="UP000000263"/>
    </source>
</evidence>
<dbReference type="Pfam" id="PF09861">
    <property type="entry name" value="Lar_N"/>
    <property type="match status" value="1"/>
</dbReference>
<feature type="domain" description="LarA-like N-terminal" evidence="1">
    <location>
        <begin position="13"/>
        <end position="176"/>
    </location>
</feature>
<gene>
    <name evidence="2" type="ordered locus">Rcas_3031</name>
</gene>
<dbReference type="Gene3D" id="3.40.50.11440">
    <property type="match status" value="1"/>
</dbReference>
<dbReference type="HOGENOM" id="CLU_620695_0_0_0"/>
<dbReference type="Gene3D" id="3.90.226.30">
    <property type="match status" value="1"/>
</dbReference>
<dbReference type="RefSeq" id="WP_012121510.1">
    <property type="nucleotide sequence ID" value="NC_009767.1"/>
</dbReference>